<dbReference type="PANTHER" id="PTHR33221:SF2">
    <property type="entry name" value="TRANSCRIPTIONAL REGULATOR"/>
    <property type="match status" value="1"/>
</dbReference>
<proteinExistence type="predicted"/>
<dbReference type="InterPro" id="IPR000944">
    <property type="entry name" value="Tscrpt_reg_Rrf2"/>
</dbReference>
<dbReference type="NCBIfam" id="TIGR02944">
    <property type="entry name" value="suf_reg_Xantho"/>
    <property type="match status" value="1"/>
</dbReference>
<dbReference type="PANTHER" id="PTHR33221">
    <property type="entry name" value="WINGED HELIX-TURN-HELIX TRANSCRIPTIONAL REGULATOR, RRF2 FAMILY"/>
    <property type="match status" value="1"/>
</dbReference>
<dbReference type="SUPFAM" id="SSF46785">
    <property type="entry name" value="Winged helix' DNA-binding domain"/>
    <property type="match status" value="1"/>
</dbReference>
<feature type="compositionally biased region" description="Basic and acidic residues" evidence="1">
    <location>
        <begin position="158"/>
        <end position="169"/>
    </location>
</feature>
<dbReference type="EMBL" id="CP030759">
    <property type="protein sequence ID" value="AXA35255.1"/>
    <property type="molecule type" value="Genomic_DNA"/>
</dbReference>
<sequence length="181" mass="19474">MIRLTKLTDYGLVIMTHFAMQQEKKILNARDVAESVGLPLPTVSKLLKAFARSGLLTAHRGVHGGYSLSRGPEKILLPEIIEIFEGPIAVTECQEGGDSNCLLGKKCPVRTRWRPINEAVRRALTQVTLAQMAGLAPAEAESDNGIGAAKKSSPANHGNRENLGEEKKPVRANGASRASKP</sequence>
<dbReference type="InterPro" id="IPR036390">
    <property type="entry name" value="WH_DNA-bd_sf"/>
</dbReference>
<name>A0A2Z4Y490_SUMC1</name>
<dbReference type="InterPro" id="IPR011991">
    <property type="entry name" value="ArsR-like_HTH"/>
</dbReference>
<accession>A0A2Z4Y490</accession>
<organism evidence="2 3">
    <name type="scientific">Sumerlaea chitinivorans</name>
    <dbReference type="NCBI Taxonomy" id="2250252"/>
    <lineage>
        <taxon>Bacteria</taxon>
        <taxon>Candidatus Sumerlaeota</taxon>
        <taxon>Candidatus Sumerlaeia</taxon>
        <taxon>Candidatus Sumerlaeales</taxon>
        <taxon>Candidatus Sumerlaeaceae</taxon>
        <taxon>Candidatus Sumerlaea</taxon>
    </lineage>
</organism>
<dbReference type="InterPro" id="IPR036388">
    <property type="entry name" value="WH-like_DNA-bd_sf"/>
</dbReference>
<dbReference type="Proteomes" id="UP000262583">
    <property type="component" value="Chromosome"/>
</dbReference>
<dbReference type="GO" id="GO:0003700">
    <property type="term" value="F:DNA-binding transcription factor activity"/>
    <property type="evidence" value="ECO:0007669"/>
    <property type="project" value="TreeGrafter"/>
</dbReference>
<protein>
    <submittedName>
        <fullName evidence="2">Iron-sulfur cluster regulator IscR</fullName>
    </submittedName>
</protein>
<evidence type="ECO:0000256" key="1">
    <source>
        <dbReference type="SAM" id="MobiDB-lite"/>
    </source>
</evidence>
<dbReference type="InterPro" id="IPR014290">
    <property type="entry name" value="SUF_FeS_clus_asmbl_reg"/>
</dbReference>
<evidence type="ECO:0000313" key="3">
    <source>
        <dbReference type="Proteomes" id="UP000262583"/>
    </source>
</evidence>
<evidence type="ECO:0000313" key="2">
    <source>
        <dbReference type="EMBL" id="AXA35255.1"/>
    </source>
</evidence>
<dbReference type="Pfam" id="PF02082">
    <property type="entry name" value="Rrf2"/>
    <property type="match status" value="1"/>
</dbReference>
<dbReference type="AlphaFoldDB" id="A0A2Z4Y490"/>
<dbReference type="Gene3D" id="1.10.10.10">
    <property type="entry name" value="Winged helix-like DNA-binding domain superfamily/Winged helix DNA-binding domain"/>
    <property type="match status" value="1"/>
</dbReference>
<dbReference type="KEGG" id="schv:BRCON_0478"/>
<dbReference type="GO" id="GO:0005829">
    <property type="term" value="C:cytosol"/>
    <property type="evidence" value="ECO:0007669"/>
    <property type="project" value="TreeGrafter"/>
</dbReference>
<reference evidence="2 3" key="1">
    <citation type="submission" date="2018-05" db="EMBL/GenBank/DDBJ databases">
        <title>A metagenomic window into the 2 km-deep terrestrial subsurface aquifer revealed taxonomically and functionally diverse microbial community comprising novel uncultured bacterial lineages.</title>
        <authorList>
            <person name="Kadnikov V.V."/>
            <person name="Mardanov A.V."/>
            <person name="Beletsky A.V."/>
            <person name="Banks D."/>
            <person name="Pimenov N.V."/>
            <person name="Frank Y.A."/>
            <person name="Karnachuk O.V."/>
            <person name="Ravin N.V."/>
        </authorList>
    </citation>
    <scope>NUCLEOTIDE SEQUENCE [LARGE SCALE GENOMIC DNA]</scope>
    <source>
        <strain evidence="2">BY</strain>
    </source>
</reference>
<feature type="region of interest" description="Disordered" evidence="1">
    <location>
        <begin position="138"/>
        <end position="181"/>
    </location>
</feature>
<gene>
    <name evidence="2" type="ORF">BRCON_0478</name>
</gene>
<dbReference type="NCBIfam" id="TIGR00738">
    <property type="entry name" value="rrf2_super"/>
    <property type="match status" value="1"/>
</dbReference>
<dbReference type="CDD" id="cd00090">
    <property type="entry name" value="HTH_ARSR"/>
    <property type="match status" value="1"/>
</dbReference>
<dbReference type="PROSITE" id="PS51197">
    <property type="entry name" value="HTH_RRF2_2"/>
    <property type="match status" value="1"/>
</dbReference>